<protein>
    <submittedName>
        <fullName evidence="2">Uncharacterized protein</fullName>
    </submittedName>
</protein>
<feature type="compositionally biased region" description="Low complexity" evidence="1">
    <location>
        <begin position="36"/>
        <end position="55"/>
    </location>
</feature>
<evidence type="ECO:0000256" key="1">
    <source>
        <dbReference type="SAM" id="MobiDB-lite"/>
    </source>
</evidence>
<comment type="caution">
    <text evidence="2">The sequence shown here is derived from an EMBL/GenBank/DDBJ whole genome shotgun (WGS) entry which is preliminary data.</text>
</comment>
<accession>A0A9P1E9F5</accession>
<dbReference type="EMBL" id="CAMAPE010000019">
    <property type="protein sequence ID" value="CAH9088541.1"/>
    <property type="molecule type" value="Genomic_DNA"/>
</dbReference>
<proteinExistence type="predicted"/>
<keyword evidence="3" id="KW-1185">Reference proteome</keyword>
<sequence length="108" mass="11822">MTLEINGLLSSLVSLQRKKWYPPKFPPGFLPPYLRNSLPTNPSSIRNPNNPSTSSFYRAPLPVVPSSTGTASSAPPSSFSLQFPYSSYGPRIQKSRFPASIFEASKST</sequence>
<evidence type="ECO:0000313" key="2">
    <source>
        <dbReference type="EMBL" id="CAH9088541.1"/>
    </source>
</evidence>
<dbReference type="AlphaFoldDB" id="A0A9P1E9F5"/>
<reference evidence="2" key="1">
    <citation type="submission" date="2022-07" db="EMBL/GenBank/DDBJ databases">
        <authorList>
            <person name="Macas J."/>
            <person name="Novak P."/>
            <person name="Neumann P."/>
        </authorList>
    </citation>
    <scope>NUCLEOTIDE SEQUENCE</scope>
</reference>
<name>A0A9P1E9F5_CUSEU</name>
<organism evidence="2 3">
    <name type="scientific">Cuscuta europaea</name>
    <name type="common">European dodder</name>
    <dbReference type="NCBI Taxonomy" id="41803"/>
    <lineage>
        <taxon>Eukaryota</taxon>
        <taxon>Viridiplantae</taxon>
        <taxon>Streptophyta</taxon>
        <taxon>Embryophyta</taxon>
        <taxon>Tracheophyta</taxon>
        <taxon>Spermatophyta</taxon>
        <taxon>Magnoliopsida</taxon>
        <taxon>eudicotyledons</taxon>
        <taxon>Gunneridae</taxon>
        <taxon>Pentapetalae</taxon>
        <taxon>asterids</taxon>
        <taxon>lamiids</taxon>
        <taxon>Solanales</taxon>
        <taxon>Convolvulaceae</taxon>
        <taxon>Cuscuteae</taxon>
        <taxon>Cuscuta</taxon>
        <taxon>Cuscuta subgen. Cuscuta</taxon>
    </lineage>
</organism>
<dbReference type="Proteomes" id="UP001152484">
    <property type="component" value="Unassembled WGS sequence"/>
</dbReference>
<evidence type="ECO:0000313" key="3">
    <source>
        <dbReference type="Proteomes" id="UP001152484"/>
    </source>
</evidence>
<gene>
    <name evidence="2" type="ORF">CEURO_LOCUS10534</name>
</gene>
<feature type="region of interest" description="Disordered" evidence="1">
    <location>
        <begin position="36"/>
        <end position="57"/>
    </location>
</feature>